<dbReference type="GO" id="GO:0008270">
    <property type="term" value="F:zinc ion binding"/>
    <property type="evidence" value="ECO:0007669"/>
    <property type="project" value="UniProtKB-KW"/>
</dbReference>
<dbReference type="EMBL" id="LWDX02013221">
    <property type="protein sequence ID" value="OEL35119.1"/>
    <property type="molecule type" value="Genomic_DNA"/>
</dbReference>
<dbReference type="PROSITE" id="PS50157">
    <property type="entry name" value="ZINC_FINGER_C2H2_2"/>
    <property type="match status" value="3"/>
</dbReference>
<dbReference type="InterPro" id="IPR044653">
    <property type="entry name" value="AZF1/2/3-like"/>
</dbReference>
<keyword evidence="1" id="KW-0479">Metal-binding</keyword>
<proteinExistence type="predicted"/>
<feature type="compositionally biased region" description="Low complexity" evidence="8">
    <location>
        <begin position="106"/>
        <end position="115"/>
    </location>
</feature>
<feature type="region of interest" description="Disordered" evidence="8">
    <location>
        <begin position="95"/>
        <end position="139"/>
    </location>
</feature>
<keyword evidence="6" id="KW-0804">Transcription</keyword>
<feature type="compositionally biased region" description="Basic and acidic residues" evidence="8">
    <location>
        <begin position="127"/>
        <end position="137"/>
    </location>
</feature>
<dbReference type="Proteomes" id="UP000095767">
    <property type="component" value="Unassembled WGS sequence"/>
</dbReference>
<keyword evidence="3 7" id="KW-0863">Zinc-finger</keyword>
<keyword evidence="2" id="KW-0677">Repeat</keyword>
<evidence type="ECO:0000256" key="2">
    <source>
        <dbReference type="ARBA" id="ARBA00022737"/>
    </source>
</evidence>
<evidence type="ECO:0000256" key="6">
    <source>
        <dbReference type="ARBA" id="ARBA00023163"/>
    </source>
</evidence>
<feature type="compositionally biased region" description="Pro residues" evidence="8">
    <location>
        <begin position="475"/>
        <end position="496"/>
    </location>
</feature>
<feature type="region of interest" description="Disordered" evidence="8">
    <location>
        <begin position="17"/>
        <end position="65"/>
    </location>
</feature>
<evidence type="ECO:0000256" key="1">
    <source>
        <dbReference type="ARBA" id="ARBA00022723"/>
    </source>
</evidence>
<dbReference type="STRING" id="888268.A0A1E5WCG2"/>
<evidence type="ECO:0000259" key="9">
    <source>
        <dbReference type="PROSITE" id="PS50157"/>
    </source>
</evidence>
<dbReference type="InterPro" id="IPR036236">
    <property type="entry name" value="Znf_C2H2_sf"/>
</dbReference>
<dbReference type="PANTHER" id="PTHR45988:SF47">
    <property type="entry name" value="OSJNBA0089K21.8-LIKE PROTEIN"/>
    <property type="match status" value="1"/>
</dbReference>
<dbReference type="SUPFAM" id="SSF57667">
    <property type="entry name" value="beta-beta-alpha zinc fingers"/>
    <property type="match status" value="1"/>
</dbReference>
<comment type="caution">
    <text evidence="10">The sequence shown here is derived from an EMBL/GenBank/DDBJ whole genome shotgun (WGS) entry which is preliminary data.</text>
</comment>
<dbReference type="GO" id="GO:0000976">
    <property type="term" value="F:transcription cis-regulatory region binding"/>
    <property type="evidence" value="ECO:0007669"/>
    <property type="project" value="TreeGrafter"/>
</dbReference>
<feature type="region of interest" description="Disordered" evidence="8">
    <location>
        <begin position="471"/>
        <end position="518"/>
    </location>
</feature>
<feature type="compositionally biased region" description="Polar residues" evidence="8">
    <location>
        <begin position="196"/>
        <end position="214"/>
    </location>
</feature>
<dbReference type="OrthoDB" id="6077919at2759"/>
<protein>
    <recommendedName>
        <fullName evidence="9">C2H2-type domain-containing protein</fullName>
    </recommendedName>
</protein>
<dbReference type="InterPro" id="IPR013087">
    <property type="entry name" value="Znf_C2H2_type"/>
</dbReference>
<feature type="region of interest" description="Disordered" evidence="8">
    <location>
        <begin position="196"/>
        <end position="217"/>
    </location>
</feature>
<dbReference type="GO" id="GO:0003700">
    <property type="term" value="F:DNA-binding transcription factor activity"/>
    <property type="evidence" value="ECO:0007669"/>
    <property type="project" value="InterPro"/>
</dbReference>
<keyword evidence="11" id="KW-1185">Reference proteome</keyword>
<feature type="domain" description="C2H2-type" evidence="9">
    <location>
        <begin position="72"/>
        <end position="94"/>
    </location>
</feature>
<dbReference type="PANTHER" id="PTHR45988">
    <property type="entry name" value="C2H2 TYPE ZINC FINGER TRANSCRIPTION FACTOR FAMILY-RELATED"/>
    <property type="match status" value="1"/>
</dbReference>
<evidence type="ECO:0000256" key="3">
    <source>
        <dbReference type="ARBA" id="ARBA00022771"/>
    </source>
</evidence>
<sequence>MDPRAYEFQLQAAEAAAAEAASPVRAADDDEPEPPIPKALELEAQGSADATPAPQQGSGVAPMGAGNAEAFIKCPECPKMFPTAKALFGHLRKHPERGYKGSTRPATASAAATVAGDKKPKPKPKPKPKDVAQKEDDVSAMNVTAAAAVAGEKKLWEHAELSSKRPVTTKRGRALEAGMQASSGEEVEAARALLQMASSSRSTSETGQQESVQQVHAPDAVSWHRILPDVEQPMLLDHVDDEHQTPEAEQTVQPEIVLELSAESQTPAVKELTDLEITAQAFVIMVAENKSIAPGSSSEAGAKETKNKKPRVLDLEQTASSPAPPPPPKGDNGKAPWRIPPPASNKKYGCPKCGKSFPSHQALGGHMSSHVKGKSEGDDRNLALIESVQTILANRRYSGDSFFTGGSYGMGFGASKFLAASYGAGAGMGQVVPPPAAAHRAEQHACAECRMFFPSGQALGGHMRRHWLPKAAPAKPQPAPAPAPAPTPVEPAPAPAPAVLDFNLNELPEEAEGETDQP</sequence>
<evidence type="ECO:0000256" key="7">
    <source>
        <dbReference type="PROSITE-ProRule" id="PRU00042"/>
    </source>
</evidence>
<evidence type="ECO:0000256" key="5">
    <source>
        <dbReference type="ARBA" id="ARBA00023015"/>
    </source>
</evidence>
<accession>A0A1E5WCG2</accession>
<feature type="compositionally biased region" description="Acidic residues" evidence="8">
    <location>
        <begin position="507"/>
        <end position="518"/>
    </location>
</feature>
<dbReference type="PROSITE" id="PS00028">
    <property type="entry name" value="ZINC_FINGER_C2H2_1"/>
    <property type="match status" value="3"/>
</dbReference>
<evidence type="ECO:0000256" key="8">
    <source>
        <dbReference type="SAM" id="MobiDB-lite"/>
    </source>
</evidence>
<dbReference type="SMART" id="SM00355">
    <property type="entry name" value="ZnF_C2H2"/>
    <property type="match status" value="3"/>
</dbReference>
<evidence type="ECO:0000313" key="10">
    <source>
        <dbReference type="EMBL" id="OEL35119.1"/>
    </source>
</evidence>
<gene>
    <name evidence="10" type="ORF">BAE44_0003859</name>
</gene>
<reference evidence="10 11" key="1">
    <citation type="submission" date="2016-09" db="EMBL/GenBank/DDBJ databases">
        <title>The draft genome of Dichanthelium oligosanthes: A C3 panicoid grass species.</title>
        <authorList>
            <person name="Studer A.J."/>
            <person name="Schnable J.C."/>
            <person name="Brutnell T.P."/>
        </authorList>
    </citation>
    <scope>NUCLEOTIDE SEQUENCE [LARGE SCALE GENOMIC DNA]</scope>
    <source>
        <strain evidence="11">cv. Kellogg 1175</strain>
        <tissue evidence="10">Leaf</tissue>
    </source>
</reference>
<dbReference type="Pfam" id="PF13912">
    <property type="entry name" value="zf-C2H2_6"/>
    <property type="match status" value="3"/>
</dbReference>
<feature type="domain" description="C2H2-type" evidence="9">
    <location>
        <begin position="444"/>
        <end position="471"/>
    </location>
</feature>
<keyword evidence="5" id="KW-0805">Transcription regulation</keyword>
<evidence type="ECO:0000256" key="4">
    <source>
        <dbReference type="ARBA" id="ARBA00022833"/>
    </source>
</evidence>
<feature type="region of interest" description="Disordered" evidence="8">
    <location>
        <begin position="317"/>
        <end position="343"/>
    </location>
</feature>
<name>A0A1E5WCG2_9POAL</name>
<dbReference type="AlphaFoldDB" id="A0A1E5WCG2"/>
<organism evidence="10 11">
    <name type="scientific">Dichanthelium oligosanthes</name>
    <dbReference type="NCBI Taxonomy" id="888268"/>
    <lineage>
        <taxon>Eukaryota</taxon>
        <taxon>Viridiplantae</taxon>
        <taxon>Streptophyta</taxon>
        <taxon>Embryophyta</taxon>
        <taxon>Tracheophyta</taxon>
        <taxon>Spermatophyta</taxon>
        <taxon>Magnoliopsida</taxon>
        <taxon>Liliopsida</taxon>
        <taxon>Poales</taxon>
        <taxon>Poaceae</taxon>
        <taxon>PACMAD clade</taxon>
        <taxon>Panicoideae</taxon>
        <taxon>Panicodae</taxon>
        <taxon>Paniceae</taxon>
        <taxon>Dichantheliinae</taxon>
        <taxon>Dichanthelium</taxon>
    </lineage>
</organism>
<evidence type="ECO:0000313" key="11">
    <source>
        <dbReference type="Proteomes" id="UP000095767"/>
    </source>
</evidence>
<dbReference type="Gene3D" id="3.30.160.60">
    <property type="entry name" value="Classic Zinc Finger"/>
    <property type="match status" value="1"/>
</dbReference>
<feature type="domain" description="C2H2-type" evidence="9">
    <location>
        <begin position="348"/>
        <end position="375"/>
    </location>
</feature>
<dbReference type="GO" id="GO:0005634">
    <property type="term" value="C:nucleus"/>
    <property type="evidence" value="ECO:0007669"/>
    <property type="project" value="TreeGrafter"/>
</dbReference>
<keyword evidence="4" id="KW-0862">Zinc</keyword>